<sequence length="93" mass="10098">MNALDGSVDNVGTARIDFRTLFGLVRSLGFSSSNYESQTLEPSAVAHTEPVLKEGSFSRFVFDKADFNVCTLDGYNKFHTMGVIKCVTPPSSA</sequence>
<dbReference type="Proteomes" id="UP001159363">
    <property type="component" value="Chromosome 11"/>
</dbReference>
<accession>A0ABQ9GFB6</accession>
<proteinExistence type="predicted"/>
<protein>
    <submittedName>
        <fullName evidence="1">Uncharacterized protein</fullName>
    </submittedName>
</protein>
<name>A0ABQ9GFB6_9NEOP</name>
<evidence type="ECO:0000313" key="1">
    <source>
        <dbReference type="EMBL" id="KAJ8871090.1"/>
    </source>
</evidence>
<keyword evidence="2" id="KW-1185">Reference proteome</keyword>
<organism evidence="1 2">
    <name type="scientific">Dryococelus australis</name>
    <dbReference type="NCBI Taxonomy" id="614101"/>
    <lineage>
        <taxon>Eukaryota</taxon>
        <taxon>Metazoa</taxon>
        <taxon>Ecdysozoa</taxon>
        <taxon>Arthropoda</taxon>
        <taxon>Hexapoda</taxon>
        <taxon>Insecta</taxon>
        <taxon>Pterygota</taxon>
        <taxon>Neoptera</taxon>
        <taxon>Polyneoptera</taxon>
        <taxon>Phasmatodea</taxon>
        <taxon>Verophasmatodea</taxon>
        <taxon>Anareolatae</taxon>
        <taxon>Phasmatidae</taxon>
        <taxon>Eurycanthinae</taxon>
        <taxon>Dryococelus</taxon>
    </lineage>
</organism>
<dbReference type="EMBL" id="JARBHB010000012">
    <property type="protein sequence ID" value="KAJ8871090.1"/>
    <property type="molecule type" value="Genomic_DNA"/>
</dbReference>
<gene>
    <name evidence="1" type="ORF">PR048_027394</name>
</gene>
<comment type="caution">
    <text evidence="1">The sequence shown here is derived from an EMBL/GenBank/DDBJ whole genome shotgun (WGS) entry which is preliminary data.</text>
</comment>
<reference evidence="1 2" key="1">
    <citation type="submission" date="2023-02" db="EMBL/GenBank/DDBJ databases">
        <title>LHISI_Scaffold_Assembly.</title>
        <authorList>
            <person name="Stuart O.P."/>
            <person name="Cleave R."/>
            <person name="Magrath M.J.L."/>
            <person name="Mikheyev A.S."/>
        </authorList>
    </citation>
    <scope>NUCLEOTIDE SEQUENCE [LARGE SCALE GENOMIC DNA]</scope>
    <source>
        <strain evidence="1">Daus_M_001</strain>
        <tissue evidence="1">Leg muscle</tissue>
    </source>
</reference>
<evidence type="ECO:0000313" key="2">
    <source>
        <dbReference type="Proteomes" id="UP001159363"/>
    </source>
</evidence>